<dbReference type="NCBIfam" id="NF033592">
    <property type="entry name" value="transpos_IS4_1"/>
    <property type="match status" value="1"/>
</dbReference>
<dbReference type="GO" id="GO:0004803">
    <property type="term" value="F:transposase activity"/>
    <property type="evidence" value="ECO:0007669"/>
    <property type="project" value="InterPro"/>
</dbReference>
<dbReference type="PANTHER" id="PTHR33258:SF1">
    <property type="entry name" value="TRANSPOSASE INSL FOR INSERTION SEQUENCE ELEMENT IS186A-RELATED"/>
    <property type="match status" value="1"/>
</dbReference>
<dbReference type="Pfam" id="PF01609">
    <property type="entry name" value="DDE_Tnp_1"/>
    <property type="match status" value="1"/>
</dbReference>
<dbReference type="InterPro" id="IPR012337">
    <property type="entry name" value="RNaseH-like_sf"/>
</dbReference>
<keyword evidence="4" id="KW-0233">DNA recombination</keyword>
<protein>
    <recommendedName>
        <fullName evidence="5">Transposase IS4-like domain-containing protein</fullName>
    </recommendedName>
</protein>
<sequence>HCFGTRKVSRTTFADANERRPYQIYESLFIKLYQQCLIQAPKHQFRFRHKLYSFDASVIDLCLSVFPWATFRKTKGAIKLHALLDHGGHVPSFVSVTTGKAHDIQEARKLTLEPDSIVALDRGYIDYKWFYTLDLQNVYFVTRLKRGAAFRVIARRKPPPLSGVTSDQTIRITGSKPDSIPIPLRRIGYIDPATGNRYYFLTNLFRLSAKTIAEIYRARWQVELFFKWIKQHLRIKTFIGTSHNAVMSQVYVAMTTHLLLSHLKFNSRSPLTLYALAKRLEVCLFERVAIRSLLSKTISSTGKPSQVNVPTQLAFKWGGLASEHELPLRHINL</sequence>
<comment type="similarity">
    <text evidence="1">Belongs to the transposase 11 family.</text>
</comment>
<evidence type="ECO:0000259" key="5">
    <source>
        <dbReference type="Pfam" id="PF01609"/>
    </source>
</evidence>
<dbReference type="Gene3D" id="3.90.350.10">
    <property type="entry name" value="Transposase Inhibitor Protein From Tn5, Chain A, domain 1"/>
    <property type="match status" value="1"/>
</dbReference>
<dbReference type="PANTHER" id="PTHR33258">
    <property type="entry name" value="TRANSPOSASE INSL FOR INSERTION SEQUENCE ELEMENT IS186A-RELATED"/>
    <property type="match status" value="1"/>
</dbReference>
<dbReference type="EMBL" id="BARS01003689">
    <property type="protein sequence ID" value="GAF85318.1"/>
    <property type="molecule type" value="Genomic_DNA"/>
</dbReference>
<evidence type="ECO:0000256" key="1">
    <source>
        <dbReference type="ARBA" id="ARBA00010075"/>
    </source>
</evidence>
<proteinExistence type="inferred from homology"/>
<evidence type="ECO:0000256" key="4">
    <source>
        <dbReference type="ARBA" id="ARBA00023172"/>
    </source>
</evidence>
<comment type="caution">
    <text evidence="6">The sequence shown here is derived from an EMBL/GenBank/DDBJ whole genome shotgun (WGS) entry which is preliminary data.</text>
</comment>
<keyword evidence="2" id="KW-0815">Transposition</keyword>
<dbReference type="InterPro" id="IPR002559">
    <property type="entry name" value="Transposase_11"/>
</dbReference>
<gene>
    <name evidence="6" type="ORF">S01H1_07153</name>
</gene>
<dbReference type="GO" id="GO:0006313">
    <property type="term" value="P:DNA transposition"/>
    <property type="evidence" value="ECO:0007669"/>
    <property type="project" value="InterPro"/>
</dbReference>
<organism evidence="6">
    <name type="scientific">marine sediment metagenome</name>
    <dbReference type="NCBI Taxonomy" id="412755"/>
    <lineage>
        <taxon>unclassified sequences</taxon>
        <taxon>metagenomes</taxon>
        <taxon>ecological metagenomes</taxon>
    </lineage>
</organism>
<dbReference type="SUPFAM" id="SSF53098">
    <property type="entry name" value="Ribonuclease H-like"/>
    <property type="match status" value="1"/>
</dbReference>
<keyword evidence="3" id="KW-0238">DNA-binding</keyword>
<evidence type="ECO:0000256" key="2">
    <source>
        <dbReference type="ARBA" id="ARBA00022578"/>
    </source>
</evidence>
<evidence type="ECO:0000313" key="6">
    <source>
        <dbReference type="EMBL" id="GAF85318.1"/>
    </source>
</evidence>
<accession>X0SVU3</accession>
<feature type="non-terminal residue" evidence="6">
    <location>
        <position position="1"/>
    </location>
</feature>
<dbReference type="InterPro" id="IPR047952">
    <property type="entry name" value="Transpos_IS4"/>
</dbReference>
<evidence type="ECO:0000256" key="3">
    <source>
        <dbReference type="ARBA" id="ARBA00023125"/>
    </source>
</evidence>
<feature type="domain" description="Transposase IS4-like" evidence="5">
    <location>
        <begin position="54"/>
        <end position="258"/>
    </location>
</feature>
<reference evidence="6" key="1">
    <citation type="journal article" date="2014" name="Front. Microbiol.">
        <title>High frequency of phylogenetically diverse reductive dehalogenase-homologous genes in deep subseafloor sedimentary metagenomes.</title>
        <authorList>
            <person name="Kawai M."/>
            <person name="Futagami T."/>
            <person name="Toyoda A."/>
            <person name="Takaki Y."/>
            <person name="Nishi S."/>
            <person name="Hori S."/>
            <person name="Arai W."/>
            <person name="Tsubouchi T."/>
            <person name="Morono Y."/>
            <person name="Uchiyama I."/>
            <person name="Ito T."/>
            <person name="Fujiyama A."/>
            <person name="Inagaki F."/>
            <person name="Takami H."/>
        </authorList>
    </citation>
    <scope>NUCLEOTIDE SEQUENCE</scope>
    <source>
        <strain evidence="6">Expedition CK06-06</strain>
    </source>
</reference>
<dbReference type="GO" id="GO:0003677">
    <property type="term" value="F:DNA binding"/>
    <property type="evidence" value="ECO:0007669"/>
    <property type="project" value="UniProtKB-KW"/>
</dbReference>
<dbReference type="AlphaFoldDB" id="X0SVU3"/>
<name>X0SVU3_9ZZZZ</name>